<feature type="domain" description="Sulfatase N-terminal" evidence="6">
    <location>
        <begin position="7"/>
        <end position="339"/>
    </location>
</feature>
<keyword evidence="2" id="KW-0732">Signal</keyword>
<dbReference type="PIRSF" id="PIRSF000972">
    <property type="entry name" value="Arylsulf_plant"/>
    <property type="match status" value="1"/>
</dbReference>
<dbReference type="InterPro" id="IPR000917">
    <property type="entry name" value="Sulfatase_N"/>
</dbReference>
<protein>
    <recommendedName>
        <fullName evidence="6">Sulfatase N-terminal domain-containing protein</fullName>
    </recommendedName>
</protein>
<dbReference type="Pfam" id="PF00884">
    <property type="entry name" value="Sulfatase"/>
    <property type="match status" value="1"/>
</dbReference>
<dbReference type="RefSeq" id="XP_014082336.1">
    <property type="nucleotide sequence ID" value="XM_014226861.1"/>
</dbReference>
<dbReference type="Gene3D" id="3.40.720.10">
    <property type="entry name" value="Alkaline Phosphatase, subunit A"/>
    <property type="match status" value="1"/>
</dbReference>
<gene>
    <name evidence="7" type="ORF">COCC4DRAFT_160678</name>
</gene>
<dbReference type="InterPro" id="IPR012083">
    <property type="entry name" value="Arylsulfatase"/>
</dbReference>
<dbReference type="GO" id="GO:0004065">
    <property type="term" value="F:arylsulfatase activity"/>
    <property type="evidence" value="ECO:0007669"/>
    <property type="project" value="InterPro"/>
</dbReference>
<evidence type="ECO:0000256" key="3">
    <source>
        <dbReference type="ARBA" id="ARBA00022801"/>
    </source>
</evidence>
<accession>N4XTC5</accession>
<evidence type="ECO:0000313" key="8">
    <source>
        <dbReference type="Proteomes" id="UP000012338"/>
    </source>
</evidence>
<dbReference type="InterPro" id="IPR017850">
    <property type="entry name" value="Alkaline_phosphatase_core_sf"/>
</dbReference>
<dbReference type="PROSITE" id="PS00523">
    <property type="entry name" value="SULFATASE_1"/>
    <property type="match status" value="1"/>
</dbReference>
<dbReference type="GO" id="GO:0008449">
    <property type="term" value="F:N-acetylglucosamine-6-sulfatase activity"/>
    <property type="evidence" value="ECO:0007669"/>
    <property type="project" value="TreeGrafter"/>
</dbReference>
<sequence>MTDDQDLKMDSLDYQPAIRKHFSSQGITYRNHFVTMSICCPSRVSLWTGMAGHNTNVTDVSPPFGGYPKFIEQGFNDKYLPVWLQEAGYNTYYTGKLMNSHSVSNYNKPFPNAWNGSDFLIDPGTYIYNNATMQRNREPPKNYPGQYSTDLITDKSIGFLEEAAKSNAPFFLGVMPIAPHSETTFEDGKAVFGPPVPAERYKDLYRGVKVPRTPNFNPEIASGASYVKGLPRLNETVLAYNDEFYRLRLEALASVDDLIEAVMNKLEAMNVLENTFIFYTADNGFHIGQHRLSPGKCTAYEEDITVPMFIRGPGVPKGHTIELPTTHTDIAPTILKLAEIPLQKQFDGTPMPIAVSDIEDAKTEHVNVEFWGPSLGEGLYSGNAKFPNNTYKSLRVVSPEYDISYTVWCTNEHELYDMKTDLHQMHNLWGSNSSIANFKIDALQTRLDALTMVLKSCKGKVCMKPWKTLHPQGNVNTLGDAMDKTYDHFYSLQPKVSFDRCALGYLLEVEGPQNANVFSNEYSYRDNNHWSDWA</sequence>
<dbReference type="OrthoDB" id="96314at2759"/>
<name>N4XTC5_COCH4</name>
<keyword evidence="3" id="KW-0378">Hydrolase</keyword>
<organism evidence="7 8">
    <name type="scientific">Cochliobolus heterostrophus (strain C4 / ATCC 48331 / race T)</name>
    <name type="common">Southern corn leaf blight fungus</name>
    <name type="synonym">Bipolaris maydis</name>
    <dbReference type="NCBI Taxonomy" id="665024"/>
    <lineage>
        <taxon>Eukaryota</taxon>
        <taxon>Fungi</taxon>
        <taxon>Dikarya</taxon>
        <taxon>Ascomycota</taxon>
        <taxon>Pezizomycotina</taxon>
        <taxon>Dothideomycetes</taxon>
        <taxon>Pleosporomycetidae</taxon>
        <taxon>Pleosporales</taxon>
        <taxon>Pleosporineae</taxon>
        <taxon>Pleosporaceae</taxon>
        <taxon>Bipolaris</taxon>
    </lineage>
</organism>
<evidence type="ECO:0000256" key="5">
    <source>
        <dbReference type="PIRSR" id="PIRSR000972-50"/>
    </source>
</evidence>
<dbReference type="AlphaFoldDB" id="N4XTC5"/>
<reference evidence="7 8" key="1">
    <citation type="journal article" date="2012" name="PLoS Pathog.">
        <title>Diverse lifestyles and strategies of plant pathogenesis encoded in the genomes of eighteen Dothideomycetes fungi.</title>
        <authorList>
            <person name="Ohm R.A."/>
            <person name="Feau N."/>
            <person name="Henrissat B."/>
            <person name="Schoch C.L."/>
            <person name="Horwitz B.A."/>
            <person name="Barry K.W."/>
            <person name="Condon B.J."/>
            <person name="Copeland A.C."/>
            <person name="Dhillon B."/>
            <person name="Glaser F."/>
            <person name="Hesse C.N."/>
            <person name="Kosti I."/>
            <person name="LaButti K."/>
            <person name="Lindquist E.A."/>
            <person name="Lucas S."/>
            <person name="Salamov A.A."/>
            <person name="Bradshaw R.E."/>
            <person name="Ciuffetti L."/>
            <person name="Hamelin R.C."/>
            <person name="Kema G.H.J."/>
            <person name="Lawrence C."/>
            <person name="Scott J.A."/>
            <person name="Spatafora J.W."/>
            <person name="Turgeon B.G."/>
            <person name="de Wit P.J.G.M."/>
            <person name="Zhong S."/>
            <person name="Goodwin S.B."/>
            <person name="Grigoriev I.V."/>
        </authorList>
    </citation>
    <scope>NUCLEOTIDE SEQUENCE [LARGE SCALE GENOMIC DNA]</scope>
    <source>
        <strain evidence="8">C4 / ATCC 48331 / race T</strain>
    </source>
</reference>
<dbReference type="PANTHER" id="PTHR43108">
    <property type="entry name" value="N-ACETYLGLUCOSAMINE-6-SULFATASE FAMILY MEMBER"/>
    <property type="match status" value="1"/>
</dbReference>
<evidence type="ECO:0000256" key="2">
    <source>
        <dbReference type="ARBA" id="ARBA00022729"/>
    </source>
</evidence>
<dbReference type="GeneID" id="25839686"/>
<dbReference type="FunFam" id="3.40.720.10:FF:000051">
    <property type="entry name" value="Arylsulfatase"/>
    <property type="match status" value="1"/>
</dbReference>
<comment type="similarity">
    <text evidence="1">Belongs to the sulfatase family.</text>
</comment>
<reference evidence="8" key="2">
    <citation type="journal article" date="2013" name="PLoS Genet.">
        <title>Comparative genome structure, secondary metabolite, and effector coding capacity across Cochliobolus pathogens.</title>
        <authorList>
            <person name="Condon B.J."/>
            <person name="Leng Y."/>
            <person name="Wu D."/>
            <person name="Bushley K.E."/>
            <person name="Ohm R.A."/>
            <person name="Otillar R."/>
            <person name="Martin J."/>
            <person name="Schackwitz W."/>
            <person name="Grimwood J."/>
            <person name="MohdZainudin N."/>
            <person name="Xue C."/>
            <person name="Wang R."/>
            <person name="Manning V.A."/>
            <person name="Dhillon B."/>
            <person name="Tu Z.J."/>
            <person name="Steffenson B.J."/>
            <person name="Salamov A."/>
            <person name="Sun H."/>
            <person name="Lowry S."/>
            <person name="LaButti K."/>
            <person name="Han J."/>
            <person name="Copeland A."/>
            <person name="Lindquist E."/>
            <person name="Barry K."/>
            <person name="Schmutz J."/>
            <person name="Baker S.E."/>
            <person name="Ciuffetti L.M."/>
            <person name="Grigoriev I.V."/>
            <person name="Zhong S."/>
            <person name="Turgeon B.G."/>
        </authorList>
    </citation>
    <scope>NUCLEOTIDE SEQUENCE [LARGE SCALE GENOMIC DNA]</scope>
    <source>
        <strain evidence="8">C4 / ATCC 48331 / race T</strain>
    </source>
</reference>
<evidence type="ECO:0000256" key="4">
    <source>
        <dbReference type="ARBA" id="ARBA00023180"/>
    </source>
</evidence>
<dbReference type="InterPro" id="IPR024607">
    <property type="entry name" value="Sulfatase_CS"/>
</dbReference>
<proteinExistence type="inferred from homology"/>
<dbReference type="HOGENOM" id="CLU_006332_4_0_1"/>
<dbReference type="GO" id="GO:0005539">
    <property type="term" value="F:glycosaminoglycan binding"/>
    <property type="evidence" value="ECO:0007669"/>
    <property type="project" value="TreeGrafter"/>
</dbReference>
<comment type="PTM">
    <text evidence="5">The conversion to 3-oxoalanine (also known as C-formylglycine, FGly), of a serine or cysteine residue in prokaryotes and of a cysteine residue in eukaryotes, is critical for catalytic activity.</text>
</comment>
<dbReference type="SUPFAM" id="SSF53649">
    <property type="entry name" value="Alkaline phosphatase-like"/>
    <property type="match status" value="1"/>
</dbReference>
<evidence type="ECO:0000313" key="7">
    <source>
        <dbReference type="EMBL" id="ENI08427.1"/>
    </source>
</evidence>
<keyword evidence="8" id="KW-1185">Reference proteome</keyword>
<feature type="modified residue" description="3-oxoalanine (Cys)" evidence="5">
    <location>
        <position position="39"/>
    </location>
</feature>
<evidence type="ECO:0000259" key="6">
    <source>
        <dbReference type="Pfam" id="PF00884"/>
    </source>
</evidence>
<dbReference type="PANTHER" id="PTHR43108:SF8">
    <property type="entry name" value="SD21168P"/>
    <property type="match status" value="1"/>
</dbReference>
<evidence type="ECO:0000256" key="1">
    <source>
        <dbReference type="ARBA" id="ARBA00008779"/>
    </source>
</evidence>
<dbReference type="Proteomes" id="UP000012338">
    <property type="component" value="Unassembled WGS sequence"/>
</dbReference>
<keyword evidence="4" id="KW-0325">Glycoprotein</keyword>
<dbReference type="CDD" id="cd16147">
    <property type="entry name" value="G6S"/>
    <property type="match status" value="1"/>
</dbReference>
<dbReference type="GO" id="GO:0018958">
    <property type="term" value="P:phenol-containing compound metabolic process"/>
    <property type="evidence" value="ECO:0007669"/>
    <property type="project" value="InterPro"/>
</dbReference>
<dbReference type="EMBL" id="KB733447">
    <property type="protein sequence ID" value="ENI08427.1"/>
    <property type="molecule type" value="Genomic_DNA"/>
</dbReference>